<accession>A0ABW4CVD9</accession>
<protein>
    <submittedName>
        <fullName evidence="1">Uncharacterized protein</fullName>
    </submittedName>
</protein>
<keyword evidence="2" id="KW-1185">Reference proteome</keyword>
<dbReference type="Proteomes" id="UP001597212">
    <property type="component" value="Unassembled WGS sequence"/>
</dbReference>
<organism evidence="1 2">
    <name type="scientific">Lacticaseibacillus hegangensis</name>
    <dbReference type="NCBI Taxonomy" id="2486010"/>
    <lineage>
        <taxon>Bacteria</taxon>
        <taxon>Bacillati</taxon>
        <taxon>Bacillota</taxon>
        <taxon>Bacilli</taxon>
        <taxon>Lactobacillales</taxon>
        <taxon>Lactobacillaceae</taxon>
        <taxon>Lacticaseibacillus</taxon>
    </lineage>
</organism>
<dbReference type="EMBL" id="JBHTOK010000067">
    <property type="protein sequence ID" value="MFD1441379.1"/>
    <property type="molecule type" value="Genomic_DNA"/>
</dbReference>
<reference evidence="2" key="1">
    <citation type="journal article" date="2019" name="Int. J. Syst. Evol. Microbiol.">
        <title>The Global Catalogue of Microorganisms (GCM) 10K type strain sequencing project: providing services to taxonomists for standard genome sequencing and annotation.</title>
        <authorList>
            <consortium name="The Broad Institute Genomics Platform"/>
            <consortium name="The Broad Institute Genome Sequencing Center for Infectious Disease"/>
            <person name="Wu L."/>
            <person name="Ma J."/>
        </authorList>
    </citation>
    <scope>NUCLEOTIDE SEQUENCE [LARGE SCALE GENOMIC DNA]</scope>
    <source>
        <strain evidence="2">CCM 8912</strain>
    </source>
</reference>
<sequence>MVQKPVLLTIEGWVMDGQINYVINPGGELEHMPMLVVYADSFWDRRGERLAIPSQPIQVEFNQAVAWQKTVWILGERLRATGQVAAVNITKTKQYKAIQKTRQEILTVDQNTLHAFNTGLLRRDNQLARAAKWRAEYLAGKISLNTLQNQENRIFAREGRVWLELLARMHDKQLTIRRNALPALLAGSRTTYLLRAPFNVARTVGAQPRLIYPRHTKVGQPGKQVMIKAKAREPTVVKKQTLDSVHRRELFNSLRHFRRAWLAAGRPVDVLPPVPPSLQKQQQAWLSYEEANHHD</sequence>
<dbReference type="RefSeq" id="WP_125757072.1">
    <property type="nucleotide sequence ID" value="NZ_JBHTOK010000067.1"/>
</dbReference>
<gene>
    <name evidence="1" type="ORF">ACFQ5K_08340</name>
</gene>
<proteinExistence type="predicted"/>
<comment type="caution">
    <text evidence="1">The sequence shown here is derived from an EMBL/GenBank/DDBJ whole genome shotgun (WGS) entry which is preliminary data.</text>
</comment>
<evidence type="ECO:0000313" key="2">
    <source>
        <dbReference type="Proteomes" id="UP001597212"/>
    </source>
</evidence>
<evidence type="ECO:0000313" key="1">
    <source>
        <dbReference type="EMBL" id="MFD1441379.1"/>
    </source>
</evidence>
<name>A0ABW4CVD9_9LACO</name>